<proteinExistence type="predicted"/>
<keyword evidence="2" id="KW-1185">Reference proteome</keyword>
<evidence type="ECO:0000313" key="2">
    <source>
        <dbReference type="Proteomes" id="UP000499080"/>
    </source>
</evidence>
<accession>A0A4Y2LCZ1</accession>
<dbReference type="EMBL" id="BGPR01005677">
    <property type="protein sequence ID" value="GBN12394.1"/>
    <property type="molecule type" value="Genomic_DNA"/>
</dbReference>
<organism evidence="1 2">
    <name type="scientific">Araneus ventricosus</name>
    <name type="common">Orbweaver spider</name>
    <name type="synonym">Epeira ventricosa</name>
    <dbReference type="NCBI Taxonomy" id="182803"/>
    <lineage>
        <taxon>Eukaryota</taxon>
        <taxon>Metazoa</taxon>
        <taxon>Ecdysozoa</taxon>
        <taxon>Arthropoda</taxon>
        <taxon>Chelicerata</taxon>
        <taxon>Arachnida</taxon>
        <taxon>Araneae</taxon>
        <taxon>Araneomorphae</taxon>
        <taxon>Entelegynae</taxon>
        <taxon>Araneoidea</taxon>
        <taxon>Araneidae</taxon>
        <taxon>Araneus</taxon>
    </lineage>
</organism>
<sequence>MVDFCYIEWKNGEKFSENLGKYFCLNKKYYSQGATTGVFLWVSRRSTIEIIKTAERLRRAKRHTSPDVVFSELVKVTIPQEPFLYNDCKKEEL</sequence>
<protein>
    <submittedName>
        <fullName evidence="1">Uncharacterized protein</fullName>
    </submittedName>
</protein>
<gene>
    <name evidence="1" type="ORF">AVEN_44613_1</name>
</gene>
<name>A0A4Y2LCZ1_ARAVE</name>
<reference evidence="1 2" key="1">
    <citation type="journal article" date="2019" name="Sci. Rep.">
        <title>Orb-weaving spider Araneus ventricosus genome elucidates the spidroin gene catalogue.</title>
        <authorList>
            <person name="Kono N."/>
            <person name="Nakamura H."/>
            <person name="Ohtoshi R."/>
            <person name="Moran D.A.P."/>
            <person name="Shinohara A."/>
            <person name="Yoshida Y."/>
            <person name="Fujiwara M."/>
            <person name="Mori M."/>
            <person name="Tomita M."/>
            <person name="Arakawa K."/>
        </authorList>
    </citation>
    <scope>NUCLEOTIDE SEQUENCE [LARGE SCALE GENOMIC DNA]</scope>
</reference>
<dbReference type="Proteomes" id="UP000499080">
    <property type="component" value="Unassembled WGS sequence"/>
</dbReference>
<dbReference type="AlphaFoldDB" id="A0A4Y2LCZ1"/>
<comment type="caution">
    <text evidence="1">The sequence shown here is derived from an EMBL/GenBank/DDBJ whole genome shotgun (WGS) entry which is preliminary data.</text>
</comment>
<evidence type="ECO:0000313" key="1">
    <source>
        <dbReference type="EMBL" id="GBN12394.1"/>
    </source>
</evidence>